<dbReference type="PANTHER" id="PTHR37524">
    <property type="entry name" value="RIBOSOMAL RNA LARGE SUBUNIT METHYLTRANSFERASE M"/>
    <property type="match status" value="1"/>
</dbReference>
<feature type="domain" description="RlmM ferredoxin-like" evidence="3">
    <location>
        <begin position="137"/>
        <end position="160"/>
    </location>
</feature>
<dbReference type="NCBIfam" id="NF008734">
    <property type="entry name" value="PRK11760.1"/>
    <property type="match status" value="1"/>
</dbReference>
<name>D9SDT1_GALCS</name>
<dbReference type="InterPro" id="IPR048646">
    <property type="entry name" value="RlmM_THUMP-like"/>
</dbReference>
<dbReference type="GO" id="GO:0008168">
    <property type="term" value="F:methyltransferase activity"/>
    <property type="evidence" value="ECO:0007669"/>
    <property type="project" value="UniProtKB-KW"/>
</dbReference>
<dbReference type="eggNOG" id="COG2933">
    <property type="taxonomic scope" value="Bacteria"/>
</dbReference>
<dbReference type="InterPro" id="IPR040739">
    <property type="entry name" value="RlmM_FDX"/>
</dbReference>
<dbReference type="InterPro" id="IPR029063">
    <property type="entry name" value="SAM-dependent_MTases_sf"/>
</dbReference>
<dbReference type="Proteomes" id="UP000001235">
    <property type="component" value="Chromosome"/>
</dbReference>
<dbReference type="RefSeq" id="WP_013292779.1">
    <property type="nucleotide sequence ID" value="NC_014394.1"/>
</dbReference>
<feature type="domain" description="Ribosomal RNA large subunit methyltransferase M THUMP-like" evidence="4">
    <location>
        <begin position="212"/>
        <end position="294"/>
    </location>
</feature>
<dbReference type="AlphaFoldDB" id="D9SDT1"/>
<feature type="region of interest" description="Disordered" evidence="1">
    <location>
        <begin position="1"/>
        <end position="103"/>
    </location>
</feature>
<dbReference type="KEGG" id="gca:Galf_0802"/>
<evidence type="ECO:0000259" key="3">
    <source>
        <dbReference type="Pfam" id="PF18125"/>
    </source>
</evidence>
<keyword evidence="5" id="KW-0808">Transferase</keyword>
<dbReference type="Pfam" id="PF21239">
    <property type="entry name" value="RLMM_N"/>
    <property type="match status" value="1"/>
</dbReference>
<proteinExistence type="predicted"/>
<dbReference type="Gene3D" id="3.30.70.2810">
    <property type="match status" value="1"/>
</dbReference>
<feature type="compositionally biased region" description="Basic and acidic residues" evidence="1">
    <location>
        <begin position="15"/>
        <end position="38"/>
    </location>
</feature>
<evidence type="ECO:0000256" key="1">
    <source>
        <dbReference type="SAM" id="MobiDB-lite"/>
    </source>
</evidence>
<dbReference type="EMBL" id="CP002159">
    <property type="protein sequence ID" value="ADL54838.1"/>
    <property type="molecule type" value="Genomic_DNA"/>
</dbReference>
<dbReference type="InterPro" id="IPR002877">
    <property type="entry name" value="RNA_MeTrfase_FtsJ_dom"/>
</dbReference>
<dbReference type="Gene3D" id="3.30.2300.20">
    <property type="match status" value="1"/>
</dbReference>
<keyword evidence="6" id="KW-1185">Reference proteome</keyword>
<dbReference type="PANTHER" id="PTHR37524:SF2">
    <property type="entry name" value="RIBOSOMAL RNA METHYLTRANSFERASE FTSJ DOMAIN-CONTAINING PROTEIN"/>
    <property type="match status" value="1"/>
</dbReference>
<protein>
    <submittedName>
        <fullName evidence="5">Ribosomal RNA methyltransferase RrmJ/FtsJ</fullName>
    </submittedName>
</protein>
<dbReference type="STRING" id="395494.Galf_0802"/>
<reference evidence="5 6" key="1">
    <citation type="submission" date="2010-08" db="EMBL/GenBank/DDBJ databases">
        <title>Complete sequence of Gallionella capsiferriformans ES-2.</title>
        <authorList>
            <consortium name="US DOE Joint Genome Institute"/>
            <person name="Lucas S."/>
            <person name="Copeland A."/>
            <person name="Lapidus A."/>
            <person name="Cheng J.-F."/>
            <person name="Bruce D."/>
            <person name="Goodwin L."/>
            <person name="Pitluck S."/>
            <person name="Chertkov O."/>
            <person name="Davenport K.W."/>
            <person name="Detter J.C."/>
            <person name="Han C."/>
            <person name="Tapia R."/>
            <person name="Land M."/>
            <person name="Hauser L."/>
            <person name="Chang Y.-J."/>
            <person name="Jeffries C."/>
            <person name="Kyrpides N."/>
            <person name="Ivanova N."/>
            <person name="Mikhailova N."/>
            <person name="Shelobolina E.S."/>
            <person name="Picardal F."/>
            <person name="Roden E."/>
            <person name="Emerson D."/>
            <person name="Woyke T."/>
        </authorList>
    </citation>
    <scope>NUCLEOTIDE SEQUENCE [LARGE SCALE GENOMIC DNA]</scope>
    <source>
        <strain evidence="5 6">ES-2</strain>
    </source>
</reference>
<feature type="domain" description="Ribosomal RNA methyltransferase FtsJ" evidence="2">
    <location>
        <begin position="317"/>
        <end position="481"/>
    </location>
</feature>
<dbReference type="Pfam" id="PF18125">
    <property type="entry name" value="RlmM_FDX"/>
    <property type="match status" value="1"/>
</dbReference>
<evidence type="ECO:0000259" key="2">
    <source>
        <dbReference type="Pfam" id="PF01728"/>
    </source>
</evidence>
<dbReference type="SUPFAM" id="SSF53335">
    <property type="entry name" value="S-adenosyl-L-methionine-dependent methyltransferases"/>
    <property type="match status" value="1"/>
</dbReference>
<sequence>MQTTPKPKRASTDTAKPRRTDAKQTPDRANAKPRREGGTKAIDAKSAPSARRAPTTPRQTDKTRGTAAPRQTDNKAPGRGNSAPRNGGKPASKITPAPVAAPRRVGTKMSRLLDLNVAPPVTKKPHVATSNNGALTHWLLYCRPGFEQDCTQEAVGQARRQRPVLSEQPGILPNSGYALVAINGQSLAYSDLIFARQLICLHHIIEELPERDRLTPILSAIAALPGTFGTLWLEVPDTNDGKTLTAFTRRFQPLLEAALREQGRLVDTDPAESRKLPRLHIFFPDKSAALIGTSDPYNSADALMGISRQSMPAEAPSRSTLKLAEAIDVFMDKGEQSRLLRSGMTAVDLGAAPGGWTWQMVKRGMRVTAVDNGPMKGVLAKNPAVEHLMQDGFKFTPRKAVDWLICDMVEKPAKVAELIGNWFVSGWCKHAIFNLKLPMKQRVTATDAALGGIRKLLDMEGISYKLIAKQLYHDREEITVFMSKTKNR</sequence>
<evidence type="ECO:0000313" key="5">
    <source>
        <dbReference type="EMBL" id="ADL54838.1"/>
    </source>
</evidence>
<dbReference type="HOGENOM" id="CLU_043780_0_0_4"/>
<accession>D9SDT1</accession>
<evidence type="ECO:0000259" key="4">
    <source>
        <dbReference type="Pfam" id="PF21239"/>
    </source>
</evidence>
<organism evidence="5 6">
    <name type="scientific">Gallionella capsiferriformans (strain ES-2)</name>
    <name type="common">Gallionella ferruginea capsiferriformans (strain ES-2)</name>
    <dbReference type="NCBI Taxonomy" id="395494"/>
    <lineage>
        <taxon>Bacteria</taxon>
        <taxon>Pseudomonadati</taxon>
        <taxon>Pseudomonadota</taxon>
        <taxon>Betaproteobacteria</taxon>
        <taxon>Nitrosomonadales</taxon>
        <taxon>Gallionellaceae</taxon>
        <taxon>Gallionella</taxon>
    </lineage>
</organism>
<dbReference type="GO" id="GO:0032259">
    <property type="term" value="P:methylation"/>
    <property type="evidence" value="ECO:0007669"/>
    <property type="project" value="UniProtKB-KW"/>
</dbReference>
<evidence type="ECO:0000313" key="6">
    <source>
        <dbReference type="Proteomes" id="UP000001235"/>
    </source>
</evidence>
<dbReference type="Pfam" id="PF01728">
    <property type="entry name" value="FtsJ"/>
    <property type="match status" value="1"/>
</dbReference>
<gene>
    <name evidence="5" type="ordered locus">Galf_0802</name>
</gene>
<dbReference type="Gene3D" id="3.40.50.150">
    <property type="entry name" value="Vaccinia Virus protein VP39"/>
    <property type="match status" value="1"/>
</dbReference>
<keyword evidence="5" id="KW-0489">Methyltransferase</keyword>